<feature type="signal peptide" evidence="1">
    <location>
        <begin position="1"/>
        <end position="31"/>
    </location>
</feature>
<keyword evidence="3" id="KW-1185">Reference proteome</keyword>
<protein>
    <recommendedName>
        <fullName evidence="4">T9SS C-terminal target domain-containing protein</fullName>
    </recommendedName>
</protein>
<reference evidence="3" key="1">
    <citation type="submission" date="2016-10" db="EMBL/GenBank/DDBJ databases">
        <authorList>
            <person name="Varghese N."/>
            <person name="Submissions S."/>
        </authorList>
    </citation>
    <scope>NUCLEOTIDE SEQUENCE [LARGE SCALE GENOMIC DNA]</scope>
    <source>
        <strain evidence="3">DSM 15719</strain>
    </source>
</reference>
<name>A0A1H9NA37_FLAFI</name>
<evidence type="ECO:0000313" key="2">
    <source>
        <dbReference type="EMBL" id="SER32826.1"/>
    </source>
</evidence>
<accession>A0A1H9NA37</accession>
<proteinExistence type="predicted"/>
<evidence type="ECO:0008006" key="4">
    <source>
        <dbReference type="Google" id="ProtNLM"/>
    </source>
</evidence>
<feature type="chain" id="PRO_5010274794" description="T9SS C-terminal target domain-containing protein" evidence="1">
    <location>
        <begin position="32"/>
        <end position="335"/>
    </location>
</feature>
<evidence type="ECO:0000256" key="1">
    <source>
        <dbReference type="SAM" id="SignalP"/>
    </source>
</evidence>
<keyword evidence="1" id="KW-0732">Signal</keyword>
<evidence type="ECO:0000313" key="3">
    <source>
        <dbReference type="Proteomes" id="UP000183658"/>
    </source>
</evidence>
<dbReference type="RefSeq" id="WP_317040282.1">
    <property type="nucleotide sequence ID" value="NZ_CBCRVS010000011.1"/>
</dbReference>
<sequence length="335" mass="38152">MKNKRPQQIYSKSLKKAFLLVFLFLISQMHAQILGCTDPLSKTFNPSATINDGSCSYRSAKVKPRYSAQLPAVLHETSGLTFSDNLLWTTNDDTDTTIYGVDTSGVIKKKIGLQKVATKDWEEIVQDSSYFYVGDFGNNVSGNRKDLHILRIEKKSIEGNIQKIDTISFSYSNQTNSTKLKSNTTNFDCEAFVVIDDSIYLFTKQWKQKRTTVYVIPKIPGNYTARLKDTFNVKGLITSATILPDKKLLVLSGYSKSLSPFVYLFYDYDHSAFFSGNKRKIKIALPFHQIEGIITQNGLQYYLTNENFTRKPFIAVPQQLHQLDLSPFLSQYLQK</sequence>
<gene>
    <name evidence="2" type="ORF">SAMN05444355_11047</name>
</gene>
<dbReference type="Proteomes" id="UP000183658">
    <property type="component" value="Unassembled WGS sequence"/>
</dbReference>
<dbReference type="AlphaFoldDB" id="A0A1H9NA37"/>
<organism evidence="2 3">
    <name type="scientific">Flavobacterium frigoris</name>
    <dbReference type="NCBI Taxonomy" id="229204"/>
    <lineage>
        <taxon>Bacteria</taxon>
        <taxon>Pseudomonadati</taxon>
        <taxon>Bacteroidota</taxon>
        <taxon>Flavobacteriia</taxon>
        <taxon>Flavobacteriales</taxon>
        <taxon>Flavobacteriaceae</taxon>
        <taxon>Flavobacterium</taxon>
    </lineage>
</organism>
<dbReference type="EMBL" id="FOFZ01000010">
    <property type="protein sequence ID" value="SER32826.1"/>
    <property type="molecule type" value="Genomic_DNA"/>
</dbReference>